<dbReference type="GO" id="GO:0019290">
    <property type="term" value="P:siderophore biosynthetic process"/>
    <property type="evidence" value="ECO:0007669"/>
    <property type="project" value="InterPro"/>
</dbReference>
<dbReference type="InterPro" id="IPR000182">
    <property type="entry name" value="GNAT_dom"/>
</dbReference>
<proteinExistence type="predicted"/>
<dbReference type="EMBL" id="JMIB01000021">
    <property type="protein sequence ID" value="KDM91506.1"/>
    <property type="molecule type" value="Genomic_DNA"/>
</dbReference>
<feature type="region of interest" description="Disordered" evidence="3">
    <location>
        <begin position="1"/>
        <end position="22"/>
    </location>
</feature>
<evidence type="ECO:0000256" key="3">
    <source>
        <dbReference type="SAM" id="MobiDB-lite"/>
    </source>
</evidence>
<dbReference type="InterPro" id="IPR016181">
    <property type="entry name" value="Acyl_CoA_acyltransferase"/>
</dbReference>
<dbReference type="STRING" id="1654360.EA58_10805"/>
<organism evidence="5 6">
    <name type="scientific">Photobacterium galatheae</name>
    <dbReference type="NCBI Taxonomy" id="1654360"/>
    <lineage>
        <taxon>Bacteria</taxon>
        <taxon>Pseudomonadati</taxon>
        <taxon>Pseudomonadota</taxon>
        <taxon>Gammaproteobacteria</taxon>
        <taxon>Vibrionales</taxon>
        <taxon>Vibrionaceae</taxon>
        <taxon>Photobacterium</taxon>
    </lineage>
</organism>
<dbReference type="AlphaFoldDB" id="A0A066RQV0"/>
<name>A0A066RQV0_9GAMM</name>
<evidence type="ECO:0000313" key="6">
    <source>
        <dbReference type="Proteomes" id="UP000027192"/>
    </source>
</evidence>
<dbReference type="PANTHER" id="PTHR31438">
    <property type="entry name" value="LYSINE N-ACYLTRANSFERASE C17G9.06C-RELATED"/>
    <property type="match status" value="1"/>
</dbReference>
<evidence type="ECO:0000256" key="1">
    <source>
        <dbReference type="ARBA" id="ARBA00004924"/>
    </source>
</evidence>
<dbReference type="PROSITE" id="PS51186">
    <property type="entry name" value="GNAT"/>
    <property type="match status" value="1"/>
</dbReference>
<keyword evidence="2" id="KW-0046">Antibiotic resistance</keyword>
<comment type="caution">
    <text evidence="5">The sequence shown here is derived from an EMBL/GenBank/DDBJ whole genome shotgun (WGS) entry which is preliminary data.</text>
</comment>
<protein>
    <submittedName>
        <fullName evidence="5">Aerobactin siderophore synthesis protein IucB</fullName>
    </submittedName>
</protein>
<dbReference type="SUPFAM" id="SSF55729">
    <property type="entry name" value="Acyl-CoA N-acyltransferases (Nat)"/>
    <property type="match status" value="1"/>
</dbReference>
<dbReference type="GO" id="GO:0016410">
    <property type="term" value="F:N-acyltransferase activity"/>
    <property type="evidence" value="ECO:0007669"/>
    <property type="project" value="TreeGrafter"/>
</dbReference>
<evidence type="ECO:0000259" key="4">
    <source>
        <dbReference type="PROSITE" id="PS51186"/>
    </source>
</evidence>
<sequence>MFEAKTFQAIGAGQTQEAGQERSRHVQLTLSAQDLRNPQALAQLMADLDGEFSHQPECESLQLEAPQALLVQLATTLPLCEGNRLYKSMFYQMPGQWHLHTPSSYFPMMAVQSNTQYRHHPLRPDMPTGTVYKRFDHQADLAVSFRVFDMERDLDVFVRWMNDPRVADFWEQAWSKEELAEFAQSRLNDPHIVPLIGEFNGEAFGYIEAYWVSEDRLAPYYDVQPYDRGIHLLVGEAQFRGPRFFNCWMRAISHYLFIDDVRTSRIVLEPRADNQRLFNRIEAVGYRKLFEFNFPHKRSAFLMLERGAFFGEQW</sequence>
<dbReference type="InterPro" id="IPR019432">
    <property type="entry name" value="Acyltransferase_MbtK/IucB-like"/>
</dbReference>
<dbReference type="OrthoDB" id="9087497at2"/>
<dbReference type="Pfam" id="PF13523">
    <property type="entry name" value="Acetyltransf_8"/>
    <property type="match status" value="1"/>
</dbReference>
<dbReference type="GO" id="GO:0046677">
    <property type="term" value="P:response to antibiotic"/>
    <property type="evidence" value="ECO:0007669"/>
    <property type="project" value="UniProtKB-KW"/>
</dbReference>
<dbReference type="RefSeq" id="WP_081819620.1">
    <property type="nucleotide sequence ID" value="NZ_JAGSGC010000006.1"/>
</dbReference>
<comment type="pathway">
    <text evidence="1">Siderophore biosynthesis.</text>
</comment>
<reference evidence="5 6" key="1">
    <citation type="submission" date="2014-04" db="EMBL/GenBank/DDBJ databases">
        <title>Draft genome sequence of Photobacterium halotolerans S2753: a solonamide, ngercheumicin and holomycin producer.</title>
        <authorList>
            <person name="Machado H.R."/>
            <person name="Gram L."/>
        </authorList>
    </citation>
    <scope>NUCLEOTIDE SEQUENCE [LARGE SCALE GENOMIC DNA]</scope>
    <source>
        <strain evidence="5 6">S2753</strain>
    </source>
</reference>
<keyword evidence="6" id="KW-1185">Reference proteome</keyword>
<dbReference type="Gene3D" id="3.40.630.30">
    <property type="match status" value="1"/>
</dbReference>
<dbReference type="PANTHER" id="PTHR31438:SF1">
    <property type="entry name" value="LYSINE N-ACYLTRANSFERASE C17G9.06C-RELATED"/>
    <property type="match status" value="1"/>
</dbReference>
<gene>
    <name evidence="5" type="ORF">EA58_10805</name>
</gene>
<accession>A0A066RQV0</accession>
<evidence type="ECO:0000256" key="2">
    <source>
        <dbReference type="ARBA" id="ARBA00023251"/>
    </source>
</evidence>
<dbReference type="SMART" id="SM01006">
    <property type="entry name" value="AlcB"/>
    <property type="match status" value="1"/>
</dbReference>
<evidence type="ECO:0000313" key="5">
    <source>
        <dbReference type="EMBL" id="KDM91506.1"/>
    </source>
</evidence>
<dbReference type="Proteomes" id="UP000027192">
    <property type="component" value="Unassembled WGS sequence"/>
</dbReference>
<feature type="domain" description="N-acetyltransferase" evidence="4">
    <location>
        <begin position="143"/>
        <end position="308"/>
    </location>
</feature>